<dbReference type="SMART" id="SM00382">
    <property type="entry name" value="AAA"/>
    <property type="match status" value="1"/>
</dbReference>
<dbReference type="PANTHER" id="PTHR48102">
    <property type="entry name" value="ATP-DEPENDENT CLP PROTEASE ATP-BINDING SUBUNIT CLPX-LIKE, MITOCHONDRIAL-RELATED"/>
    <property type="match status" value="1"/>
</dbReference>
<dbReference type="GO" id="GO:0005524">
    <property type="term" value="F:ATP binding"/>
    <property type="evidence" value="ECO:0007669"/>
    <property type="project" value="UniProtKB-KW"/>
</dbReference>
<dbReference type="InterPro" id="IPR003593">
    <property type="entry name" value="AAA+_ATPase"/>
</dbReference>
<dbReference type="OrthoDB" id="1721884at2759"/>
<evidence type="ECO:0000256" key="1">
    <source>
        <dbReference type="ARBA" id="ARBA00022741"/>
    </source>
</evidence>
<dbReference type="AlphaFoldDB" id="A0A1B7T8D6"/>
<keyword evidence="6" id="KW-0378">Hydrolase</keyword>
<evidence type="ECO:0000259" key="4">
    <source>
        <dbReference type="SMART" id="SM00382"/>
    </source>
</evidence>
<dbReference type="GO" id="GO:0051603">
    <property type="term" value="P:proteolysis involved in protein catabolic process"/>
    <property type="evidence" value="ECO:0007669"/>
    <property type="project" value="TreeGrafter"/>
</dbReference>
<accession>A0A1B7T8D6</accession>
<evidence type="ECO:0000256" key="3">
    <source>
        <dbReference type="SAM" id="Coils"/>
    </source>
</evidence>
<proteinExistence type="predicted"/>
<sequence length="510" mass="57919">MLKQIFKVNLFKRCYISSDAGNLKEIAVPRILKEKLDEYIIGQATPKKILSVAIYNHYLRIKDRKAKEQKVAQFALLKSRLEQEKSKVEIAKERARSDFNNESDTLADNTAEFLIGLKSMQQRIDMIENELKHDDFNLQLSKSNILMVGPSGSGKTLLTTTLANFLNVPIAITDCTQLTQAGYTGEDVQITVERLLINGDYQKEKTEMGIIVLDEIDKLSKKGSKDGNKDVSGEGVQQSLLKILEGHDVEMVVKRPIDPDHAERQLRKTGVHSPMVKEEKFVIDTSNILFILSGAFVGLDKIIYKRLNPQMSSAEIGKLENCEFITASDGITKIPTMSLVQPMDLVSYGLIPELIGRVPIVTSLDPLKENDLYHILYEPKNSFIKQYEYIFKQFGVTLKFTNKALKRISKWAILNRTGARGLKSILEKILLDCNFECPKTGVSYILINESNINYLIKESGNAFTYNGECNAIHYYPRGEQDQFIYDAYKEDKQLGTELDDLFKRRCNNTK</sequence>
<organism evidence="6 7">
    <name type="scientific">Hanseniaspora valbyensis NRRL Y-1626</name>
    <dbReference type="NCBI Taxonomy" id="766949"/>
    <lineage>
        <taxon>Eukaryota</taxon>
        <taxon>Fungi</taxon>
        <taxon>Dikarya</taxon>
        <taxon>Ascomycota</taxon>
        <taxon>Saccharomycotina</taxon>
        <taxon>Saccharomycetes</taxon>
        <taxon>Saccharomycodales</taxon>
        <taxon>Saccharomycodaceae</taxon>
        <taxon>Hanseniaspora</taxon>
    </lineage>
</organism>
<evidence type="ECO:0000313" key="7">
    <source>
        <dbReference type="Proteomes" id="UP000092321"/>
    </source>
</evidence>
<protein>
    <submittedName>
        <fullName evidence="6">p-loop containing nucleoside triphosphate hydrolase protein</fullName>
    </submittedName>
</protein>
<keyword evidence="3" id="KW-0175">Coiled coil</keyword>
<dbReference type="InterPro" id="IPR003959">
    <property type="entry name" value="ATPase_AAA_core"/>
</dbReference>
<dbReference type="Gene3D" id="3.40.50.300">
    <property type="entry name" value="P-loop containing nucleotide triphosphate hydrolases"/>
    <property type="match status" value="1"/>
</dbReference>
<dbReference type="Pfam" id="PF07724">
    <property type="entry name" value="AAA_2"/>
    <property type="match status" value="1"/>
</dbReference>
<comment type="caution">
    <text evidence="6">The sequence shown here is derived from an EMBL/GenBank/DDBJ whole genome shotgun (WGS) entry which is preliminary data.</text>
</comment>
<dbReference type="InterPro" id="IPR019489">
    <property type="entry name" value="Clp_ATPase_C"/>
</dbReference>
<dbReference type="SUPFAM" id="SSF52540">
    <property type="entry name" value="P-loop containing nucleoside triphosphate hydrolases"/>
    <property type="match status" value="1"/>
</dbReference>
<reference evidence="7" key="1">
    <citation type="journal article" date="2016" name="Proc. Natl. Acad. Sci. U.S.A.">
        <title>Comparative genomics of biotechnologically important yeasts.</title>
        <authorList>
            <person name="Riley R."/>
            <person name="Haridas S."/>
            <person name="Wolfe K.H."/>
            <person name="Lopes M.R."/>
            <person name="Hittinger C.T."/>
            <person name="Goeker M."/>
            <person name="Salamov A.A."/>
            <person name="Wisecaver J.H."/>
            <person name="Long T.M."/>
            <person name="Calvey C.H."/>
            <person name="Aerts A.L."/>
            <person name="Barry K.W."/>
            <person name="Choi C."/>
            <person name="Clum A."/>
            <person name="Coughlan A.Y."/>
            <person name="Deshpande S."/>
            <person name="Douglass A.P."/>
            <person name="Hanson S.J."/>
            <person name="Klenk H.-P."/>
            <person name="LaButti K.M."/>
            <person name="Lapidus A."/>
            <person name="Lindquist E.A."/>
            <person name="Lipzen A.M."/>
            <person name="Meier-Kolthoff J.P."/>
            <person name="Ohm R.A."/>
            <person name="Otillar R.P."/>
            <person name="Pangilinan J.L."/>
            <person name="Peng Y."/>
            <person name="Rokas A."/>
            <person name="Rosa C.A."/>
            <person name="Scheuner C."/>
            <person name="Sibirny A.A."/>
            <person name="Slot J.C."/>
            <person name="Stielow J.B."/>
            <person name="Sun H."/>
            <person name="Kurtzman C.P."/>
            <person name="Blackwell M."/>
            <person name="Grigoriev I.V."/>
            <person name="Jeffries T.W."/>
        </authorList>
    </citation>
    <scope>NUCLEOTIDE SEQUENCE [LARGE SCALE GENOMIC DNA]</scope>
    <source>
        <strain evidence="7">NRRL Y-1626</strain>
    </source>
</reference>
<dbReference type="GO" id="GO:0016887">
    <property type="term" value="F:ATP hydrolysis activity"/>
    <property type="evidence" value="ECO:0007669"/>
    <property type="project" value="InterPro"/>
</dbReference>
<dbReference type="Pfam" id="PF10431">
    <property type="entry name" value="ClpB_D2-small"/>
    <property type="match status" value="1"/>
</dbReference>
<gene>
    <name evidence="6" type="ORF">HANVADRAFT_54178</name>
</gene>
<evidence type="ECO:0000259" key="5">
    <source>
        <dbReference type="SMART" id="SM01086"/>
    </source>
</evidence>
<dbReference type="InterPro" id="IPR050052">
    <property type="entry name" value="ATP-dep_Clp_protease_ClpX"/>
</dbReference>
<feature type="domain" description="AAA+ ATPase" evidence="4">
    <location>
        <begin position="141"/>
        <end position="309"/>
    </location>
</feature>
<name>A0A1B7T8D6_9ASCO</name>
<dbReference type="EMBL" id="LXPE01000292">
    <property type="protein sequence ID" value="OBA25009.1"/>
    <property type="molecule type" value="Genomic_DNA"/>
</dbReference>
<evidence type="ECO:0000256" key="2">
    <source>
        <dbReference type="ARBA" id="ARBA00022840"/>
    </source>
</evidence>
<evidence type="ECO:0000313" key="6">
    <source>
        <dbReference type="EMBL" id="OBA25009.1"/>
    </source>
</evidence>
<dbReference type="PANTHER" id="PTHR48102:SF7">
    <property type="entry name" value="ATP-DEPENDENT CLP PROTEASE ATP-BINDING SUBUNIT CLPX-LIKE, MITOCHONDRIAL"/>
    <property type="match status" value="1"/>
</dbReference>
<keyword evidence="2" id="KW-0067">ATP-binding</keyword>
<feature type="coiled-coil region" evidence="3">
    <location>
        <begin position="64"/>
        <end position="98"/>
    </location>
</feature>
<dbReference type="GO" id="GO:0005759">
    <property type="term" value="C:mitochondrial matrix"/>
    <property type="evidence" value="ECO:0007669"/>
    <property type="project" value="TreeGrafter"/>
</dbReference>
<dbReference type="Proteomes" id="UP000092321">
    <property type="component" value="Unassembled WGS sequence"/>
</dbReference>
<keyword evidence="1" id="KW-0547">Nucleotide-binding</keyword>
<dbReference type="Gene3D" id="1.10.8.60">
    <property type="match status" value="1"/>
</dbReference>
<dbReference type="SMART" id="SM01086">
    <property type="entry name" value="ClpB_D2-small"/>
    <property type="match status" value="1"/>
</dbReference>
<feature type="domain" description="Clp ATPase C-terminal" evidence="5">
    <location>
        <begin position="367"/>
        <end position="454"/>
    </location>
</feature>
<dbReference type="InterPro" id="IPR027417">
    <property type="entry name" value="P-loop_NTPase"/>
</dbReference>
<keyword evidence="7" id="KW-1185">Reference proteome</keyword>